<dbReference type="InterPro" id="IPR008928">
    <property type="entry name" value="6-hairpin_glycosidase_sf"/>
</dbReference>
<sequence>MAEPRATRPLRDYAAIGDGRTVALIARDGSVDWLPVPDLGSTPAFAALIDPESGGCVELRPEDPAEVTRRYLQDTNVLETTFTTEKGSVTVTDALVTGIAGRLPWAELARRVDGVTGEVRMRWAVRPGTGLGTVSPWIQNADGRSLIRAGDVTIGVTGQEHGPDGDDAPSGAGDELTGSFTVSGGKKPSRHVLVVSATHDEPLHFPDAHNVDRGIDRTIRSWRAWSEEFSYDGPWADAVQRSALALKLLIYSPTGAIAAAATTSLPESPNGGKNWDYRFAWVRDAAYTAHALVRFGLREETHAALSWLLRTIKEHGPDLHIFYGLDGSLPSGVTEYDVPGWAGIGPVVSGNGAQNQLQLGVFGDLFDICRIYVDSGNVLDIQTGRLLSRVADTTCDLWRNRDAGMWELEEEQHYTSSKMGCWQALDAAVHLAELGQIPGSPDRWRFERDRLREWIEERCWSDDLGSYVMYPGSSELDASVLLHAPSGYERGERMISTIDALVGELGRGALMFRYSGMEGEEHPFVACSFWLASALACVGRHDEAIALMDELVATLPNDVGIMSEMVATDDLAFWGNLPQGLSHLALVNAAITIEELAPEKVGSRKPGARKPGSGKRRSS</sequence>
<feature type="domain" description="Trehalase-like N-terminal" evidence="3">
    <location>
        <begin position="9"/>
        <end position="132"/>
    </location>
</feature>
<gene>
    <name evidence="4" type="ORF">C1I63_01085</name>
</gene>
<dbReference type="Gene3D" id="1.50.10.10">
    <property type="match status" value="1"/>
</dbReference>
<dbReference type="Pfam" id="PF19291">
    <property type="entry name" value="TREH_N"/>
    <property type="match status" value="1"/>
</dbReference>
<dbReference type="SUPFAM" id="SSF48208">
    <property type="entry name" value="Six-hairpin glycosidases"/>
    <property type="match status" value="1"/>
</dbReference>
<evidence type="ECO:0000256" key="1">
    <source>
        <dbReference type="SAM" id="MobiDB-lite"/>
    </source>
</evidence>
<dbReference type="InterPro" id="IPR045582">
    <property type="entry name" value="Trehalase-like_N"/>
</dbReference>
<evidence type="ECO:0000313" key="4">
    <source>
        <dbReference type="EMBL" id="PTL71581.1"/>
    </source>
</evidence>
<accession>A0A2T4UPZ0</accession>
<dbReference type="GO" id="GO:0004553">
    <property type="term" value="F:hydrolase activity, hydrolyzing O-glycosyl compounds"/>
    <property type="evidence" value="ECO:0007669"/>
    <property type="project" value="TreeGrafter"/>
</dbReference>
<comment type="caution">
    <text evidence="4">The sequence shown here is derived from an EMBL/GenBank/DDBJ whole genome shotgun (WGS) entry which is preliminary data.</text>
</comment>
<dbReference type="Pfam" id="PF00723">
    <property type="entry name" value="Glyco_hydro_15"/>
    <property type="match status" value="1"/>
</dbReference>
<dbReference type="AlphaFoldDB" id="A0A2T4UPZ0"/>
<feature type="domain" description="GH15-like" evidence="2">
    <location>
        <begin position="236"/>
        <end position="589"/>
    </location>
</feature>
<dbReference type="PANTHER" id="PTHR31616:SF0">
    <property type="entry name" value="GLUCAN 1,4-ALPHA-GLUCOSIDASE"/>
    <property type="match status" value="1"/>
</dbReference>
<keyword evidence="5" id="KW-1185">Reference proteome</keyword>
<evidence type="ECO:0000313" key="5">
    <source>
        <dbReference type="Proteomes" id="UP000241085"/>
    </source>
</evidence>
<organism evidence="4 5">
    <name type="scientific">Rathayibacter caricis DSM 15933</name>
    <dbReference type="NCBI Taxonomy" id="1328867"/>
    <lineage>
        <taxon>Bacteria</taxon>
        <taxon>Bacillati</taxon>
        <taxon>Actinomycetota</taxon>
        <taxon>Actinomycetes</taxon>
        <taxon>Micrococcales</taxon>
        <taxon>Microbacteriaceae</taxon>
        <taxon>Rathayibacter</taxon>
    </lineage>
</organism>
<dbReference type="PANTHER" id="PTHR31616">
    <property type="entry name" value="TREHALASE"/>
    <property type="match status" value="1"/>
</dbReference>
<proteinExistence type="predicted"/>
<evidence type="ECO:0000259" key="3">
    <source>
        <dbReference type="Pfam" id="PF19291"/>
    </source>
</evidence>
<evidence type="ECO:0000259" key="2">
    <source>
        <dbReference type="Pfam" id="PF00723"/>
    </source>
</evidence>
<dbReference type="EMBL" id="PZPL01000001">
    <property type="protein sequence ID" value="PTL71581.1"/>
    <property type="molecule type" value="Genomic_DNA"/>
</dbReference>
<dbReference type="GO" id="GO:0005975">
    <property type="term" value="P:carbohydrate metabolic process"/>
    <property type="evidence" value="ECO:0007669"/>
    <property type="project" value="InterPro"/>
</dbReference>
<reference evidence="4 5" key="1">
    <citation type="submission" date="2018-03" db="EMBL/GenBank/DDBJ databases">
        <title>Bacteriophage NCPPB3778 and a type I-E CRISPR drive the evolution of the US Biological Select Agent, Rathayibacter toxicus.</title>
        <authorList>
            <person name="Davis E.W.II."/>
            <person name="Tabima J.F."/>
            <person name="Weisberg A.J."/>
            <person name="Dantas Lopes L."/>
            <person name="Wiseman M.S."/>
            <person name="Wiseman M.S."/>
            <person name="Pupko T."/>
            <person name="Belcher M.S."/>
            <person name="Sechler A.J."/>
            <person name="Tancos M.A."/>
            <person name="Schroeder B.K."/>
            <person name="Murray T.D."/>
            <person name="Luster D.G."/>
            <person name="Schneider W.L."/>
            <person name="Rogers E."/>
            <person name="Andreote F.D."/>
            <person name="Grunwald N.J."/>
            <person name="Putnam M.L."/>
            <person name="Chang J.H."/>
        </authorList>
    </citation>
    <scope>NUCLEOTIDE SEQUENCE [LARGE SCALE GENOMIC DNA]</scope>
    <source>
        <strain evidence="4 5">DSM 15933</strain>
    </source>
</reference>
<protein>
    <submittedName>
        <fullName evidence="4">Glycoside hydrolase family 15 protein</fullName>
    </submittedName>
</protein>
<dbReference type="InterPro" id="IPR012341">
    <property type="entry name" value="6hp_glycosidase-like_sf"/>
</dbReference>
<feature type="compositionally biased region" description="Basic residues" evidence="1">
    <location>
        <begin position="606"/>
        <end position="619"/>
    </location>
</feature>
<dbReference type="InterPro" id="IPR011613">
    <property type="entry name" value="GH15-like"/>
</dbReference>
<name>A0A2T4UPZ0_9MICO</name>
<dbReference type="Proteomes" id="UP000241085">
    <property type="component" value="Unassembled WGS sequence"/>
</dbReference>
<keyword evidence="4" id="KW-0378">Hydrolase</keyword>
<feature type="region of interest" description="Disordered" evidence="1">
    <location>
        <begin position="600"/>
        <end position="619"/>
    </location>
</feature>
<dbReference type="RefSeq" id="WP_107573435.1">
    <property type="nucleotide sequence ID" value="NZ_PZPL01000001.1"/>
</dbReference>